<dbReference type="Gene3D" id="3.30.70.100">
    <property type="match status" value="1"/>
</dbReference>
<dbReference type="Proteomes" id="UP000444721">
    <property type="component" value="Unassembled WGS sequence"/>
</dbReference>
<dbReference type="AlphaFoldDB" id="A0A6A5BQ01"/>
<sequence>MPSSSSSSTRKGIPSRNKEAVKTLSASSTSNKPMLRLHYASRSVSGFITEQLRDCILQVAVPMNQKFRITGVLICVKDMFFQIIEGPKQHVETLYENLQRDPRHGNITKLESAVFNGDSERMFPGWNMKHLDGMSWSSDDLTNSTGKFKVQEAFSALKNMIATVLATEHLKKTNTVVLTSKDMEHIVTMIDFMKYKRFLHFLHQIEGGYPLLAKFVGDMLEMIKKENGQYIMLMESSVMVFFPKEKAERSLMAALQLLNMMNLFRKNVNREEMDAFYCNIGVTRNIAENSAPCVVFDKSVFDSLGVEGIWKSQGLIKKFFSEEEEEEVFTIVSENNTKISKEEMEVLLTRLPSC</sequence>
<dbReference type="InterPro" id="IPR036046">
    <property type="entry name" value="Acylphosphatase-like_dom_sf"/>
</dbReference>
<organism evidence="3 4">
    <name type="scientific">Naegleria fowleri</name>
    <name type="common">Brain eating amoeba</name>
    <dbReference type="NCBI Taxonomy" id="5763"/>
    <lineage>
        <taxon>Eukaryota</taxon>
        <taxon>Discoba</taxon>
        <taxon>Heterolobosea</taxon>
        <taxon>Tetramitia</taxon>
        <taxon>Eutetramitia</taxon>
        <taxon>Vahlkampfiidae</taxon>
        <taxon>Naegleria</taxon>
    </lineage>
</organism>
<feature type="domain" description="BLUF" evidence="2">
    <location>
        <begin position="34"/>
        <end position="129"/>
    </location>
</feature>
<evidence type="ECO:0000259" key="2">
    <source>
        <dbReference type="PROSITE" id="PS50925"/>
    </source>
</evidence>
<reference evidence="3 4" key="1">
    <citation type="journal article" date="2019" name="Sci. Rep.">
        <title>Nanopore sequencing improves the draft genome of the human pathogenic amoeba Naegleria fowleri.</title>
        <authorList>
            <person name="Liechti N."/>
            <person name="Schurch N."/>
            <person name="Bruggmann R."/>
            <person name="Wittwer M."/>
        </authorList>
    </citation>
    <scope>NUCLEOTIDE SEQUENCE [LARGE SCALE GENOMIC DNA]</scope>
    <source>
        <strain evidence="3 4">ATCC 30894</strain>
    </source>
</reference>
<evidence type="ECO:0000313" key="4">
    <source>
        <dbReference type="Proteomes" id="UP000444721"/>
    </source>
</evidence>
<dbReference type="SUPFAM" id="SSF54975">
    <property type="entry name" value="Acylphosphatase/BLUF domain-like"/>
    <property type="match status" value="1"/>
</dbReference>
<dbReference type="GO" id="GO:0009882">
    <property type="term" value="F:blue light photoreceptor activity"/>
    <property type="evidence" value="ECO:0007669"/>
    <property type="project" value="InterPro"/>
</dbReference>
<feature type="compositionally biased region" description="Polar residues" evidence="1">
    <location>
        <begin position="1"/>
        <end position="10"/>
    </location>
</feature>
<feature type="region of interest" description="Disordered" evidence="1">
    <location>
        <begin position="1"/>
        <end position="27"/>
    </location>
</feature>
<comment type="caution">
    <text evidence="3">The sequence shown here is derived from an EMBL/GenBank/DDBJ whole genome shotgun (WGS) entry which is preliminary data.</text>
</comment>
<protein>
    <recommendedName>
        <fullName evidence="2">BLUF domain-containing protein</fullName>
    </recommendedName>
</protein>
<dbReference type="SMART" id="SM01034">
    <property type="entry name" value="BLUF"/>
    <property type="match status" value="1"/>
</dbReference>
<proteinExistence type="predicted"/>
<dbReference type="VEuPathDB" id="AmoebaDB:NF0041820"/>
<dbReference type="VEuPathDB" id="AmoebaDB:NfTy_068490"/>
<dbReference type="PROSITE" id="PS50925">
    <property type="entry name" value="BLUF"/>
    <property type="match status" value="1"/>
</dbReference>
<dbReference type="OrthoDB" id="2106504at2759"/>
<dbReference type="InterPro" id="IPR007024">
    <property type="entry name" value="BLUF_domain"/>
</dbReference>
<dbReference type="Pfam" id="PF04940">
    <property type="entry name" value="BLUF"/>
    <property type="match status" value="1"/>
</dbReference>
<keyword evidence="4" id="KW-1185">Reference proteome</keyword>
<evidence type="ECO:0000256" key="1">
    <source>
        <dbReference type="SAM" id="MobiDB-lite"/>
    </source>
</evidence>
<dbReference type="OMA" id="YIMLMES"/>
<dbReference type="GO" id="GO:0071949">
    <property type="term" value="F:FAD binding"/>
    <property type="evidence" value="ECO:0007669"/>
    <property type="project" value="InterPro"/>
</dbReference>
<dbReference type="EMBL" id="VFQX01000036">
    <property type="protein sequence ID" value="KAF0976892.1"/>
    <property type="molecule type" value="Genomic_DNA"/>
</dbReference>
<name>A0A6A5BQ01_NAEFO</name>
<gene>
    <name evidence="3" type="ORF">FDP41_004187</name>
</gene>
<dbReference type="RefSeq" id="XP_044561605.1">
    <property type="nucleotide sequence ID" value="XM_044707574.1"/>
</dbReference>
<accession>A0A6A5BQ01</accession>
<dbReference type="VEuPathDB" id="AmoebaDB:FDP41_004187"/>
<dbReference type="GeneID" id="68111405"/>
<evidence type="ECO:0000313" key="3">
    <source>
        <dbReference type="EMBL" id="KAF0976892.1"/>
    </source>
</evidence>